<name>A0ACA9S4Z4_9GLOM</name>
<organism evidence="1 2">
    <name type="scientific">Racocetra persica</name>
    <dbReference type="NCBI Taxonomy" id="160502"/>
    <lineage>
        <taxon>Eukaryota</taxon>
        <taxon>Fungi</taxon>
        <taxon>Fungi incertae sedis</taxon>
        <taxon>Mucoromycota</taxon>
        <taxon>Glomeromycotina</taxon>
        <taxon>Glomeromycetes</taxon>
        <taxon>Diversisporales</taxon>
        <taxon>Gigasporaceae</taxon>
        <taxon>Racocetra</taxon>
    </lineage>
</organism>
<sequence length="177" mass="19548">FPNNEENELAKKLIGKVGGKATVLHTPITRKKLINLFMHMESSYSAANKNDKSLHVNENILKGVADKFYKSEVAYQDIYKDITKSDSKMNKCILCVDDNSISLENTLQQVSKLGYSTISATNGLEAVTLIDSTTPSSLFSDIDHIKSHEISLILTEYNLPISCGLGTSFHSPVNHTL</sequence>
<evidence type="ECO:0000313" key="2">
    <source>
        <dbReference type="Proteomes" id="UP000789920"/>
    </source>
</evidence>
<reference evidence="1" key="1">
    <citation type="submission" date="2021-06" db="EMBL/GenBank/DDBJ databases">
        <authorList>
            <person name="Kallberg Y."/>
            <person name="Tangrot J."/>
            <person name="Rosling A."/>
        </authorList>
    </citation>
    <scope>NUCLEOTIDE SEQUENCE</scope>
    <source>
        <strain evidence="1">MA461A</strain>
    </source>
</reference>
<feature type="non-terminal residue" evidence="1">
    <location>
        <position position="1"/>
    </location>
</feature>
<dbReference type="Proteomes" id="UP000789920">
    <property type="component" value="Unassembled WGS sequence"/>
</dbReference>
<evidence type="ECO:0000313" key="1">
    <source>
        <dbReference type="EMBL" id="CAG8827556.1"/>
    </source>
</evidence>
<dbReference type="EMBL" id="CAJVQC010094019">
    <property type="protein sequence ID" value="CAG8827556.1"/>
    <property type="molecule type" value="Genomic_DNA"/>
</dbReference>
<keyword evidence="2" id="KW-1185">Reference proteome</keyword>
<accession>A0ACA9S4Z4</accession>
<proteinExistence type="predicted"/>
<feature type="non-terminal residue" evidence="1">
    <location>
        <position position="177"/>
    </location>
</feature>
<comment type="caution">
    <text evidence="1">The sequence shown here is derived from an EMBL/GenBank/DDBJ whole genome shotgun (WGS) entry which is preliminary data.</text>
</comment>
<protein>
    <submittedName>
        <fullName evidence="1">36409_t:CDS:1</fullName>
    </submittedName>
</protein>
<gene>
    <name evidence="1" type="ORF">RPERSI_LOCUS27004</name>
</gene>